<dbReference type="GeneID" id="88175187"/>
<dbReference type="PANTHER" id="PTHR46590:SF1">
    <property type="entry name" value="PHOSPHATIDYLINOSITOL TRANSFER PROTEIN CSR1"/>
    <property type="match status" value="1"/>
</dbReference>
<dbReference type="SMART" id="SM00516">
    <property type="entry name" value="SEC14"/>
    <property type="match status" value="1"/>
</dbReference>
<dbReference type="PROSITE" id="PS50191">
    <property type="entry name" value="CRAL_TRIO"/>
    <property type="match status" value="1"/>
</dbReference>
<accession>A0AAX4HEG3</accession>
<dbReference type="Pfam" id="PF03765">
    <property type="entry name" value="CRAL_TRIO_N"/>
    <property type="match status" value="1"/>
</dbReference>
<dbReference type="Pfam" id="PF00650">
    <property type="entry name" value="CRAL_TRIO"/>
    <property type="match status" value="1"/>
</dbReference>
<name>A0AAX4HEG3_9ASCO</name>
<dbReference type="InterPro" id="IPR001251">
    <property type="entry name" value="CRAL-TRIO_dom"/>
</dbReference>
<dbReference type="SUPFAM" id="SSF46938">
    <property type="entry name" value="CRAL/TRIO N-terminal domain"/>
    <property type="match status" value="1"/>
</dbReference>
<evidence type="ECO:0000313" key="2">
    <source>
        <dbReference type="EMBL" id="WPK26764.1"/>
    </source>
</evidence>
<dbReference type="InterPro" id="IPR052432">
    <property type="entry name" value="PITP/CRAL-TRIO"/>
</dbReference>
<reference evidence="2 3" key="1">
    <citation type="submission" date="2023-10" db="EMBL/GenBank/DDBJ databases">
        <title>Draft Genome Sequence of Candida saopaulonensis from a very Premature Infant with Sepsis.</title>
        <authorList>
            <person name="Ning Y."/>
            <person name="Dai R."/>
            <person name="Xiao M."/>
            <person name="Xu Y."/>
            <person name="Yan Q."/>
            <person name="Zhang L."/>
        </authorList>
    </citation>
    <scope>NUCLEOTIDE SEQUENCE [LARGE SCALE GENOMIC DNA]</scope>
    <source>
        <strain evidence="2 3">19XY460</strain>
    </source>
</reference>
<gene>
    <name evidence="2" type="ORF">PUMCH_004125</name>
</gene>
<dbReference type="InterPro" id="IPR011074">
    <property type="entry name" value="CRAL/TRIO_N_dom"/>
</dbReference>
<dbReference type="Proteomes" id="UP001338582">
    <property type="component" value="Chromosome 5"/>
</dbReference>
<organism evidence="2 3">
    <name type="scientific">Australozyma saopauloensis</name>
    <dbReference type="NCBI Taxonomy" id="291208"/>
    <lineage>
        <taxon>Eukaryota</taxon>
        <taxon>Fungi</taxon>
        <taxon>Dikarya</taxon>
        <taxon>Ascomycota</taxon>
        <taxon>Saccharomycotina</taxon>
        <taxon>Pichiomycetes</taxon>
        <taxon>Metschnikowiaceae</taxon>
        <taxon>Australozyma</taxon>
    </lineage>
</organism>
<dbReference type="Gene3D" id="3.40.525.10">
    <property type="entry name" value="CRAL-TRIO lipid binding domain"/>
    <property type="match status" value="1"/>
</dbReference>
<evidence type="ECO:0000313" key="3">
    <source>
        <dbReference type="Proteomes" id="UP001338582"/>
    </source>
</evidence>
<dbReference type="EMBL" id="CP138898">
    <property type="protein sequence ID" value="WPK26764.1"/>
    <property type="molecule type" value="Genomic_DNA"/>
</dbReference>
<keyword evidence="3" id="KW-1185">Reference proteome</keyword>
<dbReference type="InterPro" id="IPR036865">
    <property type="entry name" value="CRAL-TRIO_dom_sf"/>
</dbReference>
<dbReference type="RefSeq" id="XP_062879144.1">
    <property type="nucleotide sequence ID" value="XM_063023074.1"/>
</dbReference>
<proteinExistence type="predicted"/>
<feature type="domain" description="CRAL-TRIO" evidence="1">
    <location>
        <begin position="288"/>
        <end position="436"/>
    </location>
</feature>
<dbReference type="KEGG" id="asau:88175187"/>
<evidence type="ECO:0000259" key="1">
    <source>
        <dbReference type="PROSITE" id="PS50191"/>
    </source>
</evidence>
<dbReference type="CDD" id="cd00170">
    <property type="entry name" value="SEC14"/>
    <property type="match status" value="1"/>
</dbReference>
<sequence>MTSPQVYPSKINYRPGRVQTLTPEHEILLKQCWATLLRIWGYDVQLSESDIKNRDAFVVSQMVQNMCRDSDAASLKLETKKKRGLFSRKPAASAPVRPVSDKRAKELQNGSMEKYVTTDVASELTRNVYFNIYKQNYANYFMDESEIDSVDVQSIDTFVTATTTFSQTLTDLASLKADFGESASVFSSTTALSRPGFRGKYRQYDPLDLHSAMFKVVKNDLVDNFVLRYIRARKCKYEDAMAMLTKTLNWRQNECPVEEWLLEGDAPSYVAGTNKGFVKNFTVSKSFIRGHDKNKNPLFVFQSKKHFASDTTQAETERFALLIIEWCRLHLRDVNESVDTCSLVFDLSGFSLKNADNAPVKFLTSMFESHYPESLGIVVVHNAPWIFSTVWNVIKNWLDPVVASKIHFTKGFDDIAKFIDPEHIPEYLGGNDTEDLSYPKPSEEHTTPMKTRDAEFLRLCSVRDELYVRFIDATIRWVESTNPEVSSQYLKDKIQISYELSDNYIALDPYLRNPGVFDRNGFLSLRN</sequence>
<dbReference type="PANTHER" id="PTHR46590">
    <property type="entry name" value="PHOSPHATIDYLINOSITOL TRANSFER PROTEIN CSR1-RELATED"/>
    <property type="match status" value="1"/>
</dbReference>
<protein>
    <recommendedName>
        <fullName evidence="1">CRAL-TRIO domain-containing protein</fullName>
    </recommendedName>
</protein>
<dbReference type="SUPFAM" id="SSF52087">
    <property type="entry name" value="CRAL/TRIO domain"/>
    <property type="match status" value="1"/>
</dbReference>
<dbReference type="InterPro" id="IPR036273">
    <property type="entry name" value="CRAL/TRIO_N_dom_sf"/>
</dbReference>
<dbReference type="AlphaFoldDB" id="A0AAX4HEG3"/>